<reference evidence="4" key="2">
    <citation type="submission" date="2015-01" db="EMBL/GenBank/DDBJ databases">
        <title>Evolutionary Origins and Diversification of the Mycorrhizal Mutualists.</title>
        <authorList>
            <consortium name="DOE Joint Genome Institute"/>
            <consortium name="Mycorrhizal Genomics Consortium"/>
            <person name="Kohler A."/>
            <person name="Kuo A."/>
            <person name="Nagy L.G."/>
            <person name="Floudas D."/>
            <person name="Copeland A."/>
            <person name="Barry K.W."/>
            <person name="Cichocki N."/>
            <person name="Veneault-Fourrey C."/>
            <person name="LaButti K."/>
            <person name="Lindquist E.A."/>
            <person name="Lipzen A."/>
            <person name="Lundell T."/>
            <person name="Morin E."/>
            <person name="Murat C."/>
            <person name="Riley R."/>
            <person name="Ohm R."/>
            <person name="Sun H."/>
            <person name="Tunlid A."/>
            <person name="Henrissat B."/>
            <person name="Grigoriev I.V."/>
            <person name="Hibbett D.S."/>
            <person name="Martin F."/>
        </authorList>
    </citation>
    <scope>NUCLEOTIDE SEQUENCE [LARGE SCALE GENOMIC DNA]</scope>
    <source>
        <strain evidence="4">MAFF 305830</strain>
    </source>
</reference>
<dbReference type="SUPFAM" id="SSF52540">
    <property type="entry name" value="P-loop containing nucleoside triphosphate hydrolases"/>
    <property type="match status" value="1"/>
</dbReference>
<dbReference type="InterPro" id="IPR016035">
    <property type="entry name" value="Acyl_Trfase/lysoPLipase"/>
</dbReference>
<accession>A0A0C3B633</accession>
<evidence type="ECO:0000313" key="4">
    <source>
        <dbReference type="Proteomes" id="UP000054097"/>
    </source>
</evidence>
<dbReference type="GO" id="GO:0047499">
    <property type="term" value="F:calcium-independent phospholipase A2 activity"/>
    <property type="evidence" value="ECO:0007669"/>
    <property type="project" value="TreeGrafter"/>
</dbReference>
<dbReference type="OrthoDB" id="1658288at2759"/>
<keyword evidence="2" id="KW-0443">Lipid metabolism</keyword>
<evidence type="ECO:0000313" key="3">
    <source>
        <dbReference type="EMBL" id="KIM32300.1"/>
    </source>
</evidence>
<keyword evidence="4" id="KW-1185">Reference proteome</keyword>
<evidence type="ECO:0000256" key="1">
    <source>
        <dbReference type="ARBA" id="ARBA00022801"/>
    </source>
</evidence>
<dbReference type="GO" id="GO:0016042">
    <property type="term" value="P:lipid catabolic process"/>
    <property type="evidence" value="ECO:0007669"/>
    <property type="project" value="UniProtKB-KW"/>
</dbReference>
<organism evidence="3 4">
    <name type="scientific">Serendipita vermifera MAFF 305830</name>
    <dbReference type="NCBI Taxonomy" id="933852"/>
    <lineage>
        <taxon>Eukaryota</taxon>
        <taxon>Fungi</taxon>
        <taxon>Dikarya</taxon>
        <taxon>Basidiomycota</taxon>
        <taxon>Agaricomycotina</taxon>
        <taxon>Agaricomycetes</taxon>
        <taxon>Sebacinales</taxon>
        <taxon>Serendipitaceae</taxon>
        <taxon>Serendipita</taxon>
    </lineage>
</organism>
<keyword evidence="2" id="KW-0442">Lipid degradation</keyword>
<dbReference type="PANTHER" id="PTHR24185:SF1">
    <property type="entry name" value="CALCIUM-INDEPENDENT PHOSPHOLIPASE A2-GAMMA"/>
    <property type="match status" value="1"/>
</dbReference>
<proteinExistence type="predicted"/>
<protein>
    <recommendedName>
        <fullName evidence="5">PNPLA domain-containing protein</fullName>
    </recommendedName>
</protein>
<evidence type="ECO:0008006" key="5">
    <source>
        <dbReference type="Google" id="ProtNLM"/>
    </source>
</evidence>
<dbReference type="Pfam" id="PF13424">
    <property type="entry name" value="TPR_12"/>
    <property type="match status" value="1"/>
</dbReference>
<dbReference type="SUPFAM" id="SSF48452">
    <property type="entry name" value="TPR-like"/>
    <property type="match status" value="2"/>
</dbReference>
<dbReference type="GO" id="GO:0019369">
    <property type="term" value="P:arachidonate metabolic process"/>
    <property type="evidence" value="ECO:0007669"/>
    <property type="project" value="TreeGrafter"/>
</dbReference>
<evidence type="ECO:0000256" key="2">
    <source>
        <dbReference type="ARBA" id="ARBA00022963"/>
    </source>
</evidence>
<dbReference type="EMBL" id="KN824280">
    <property type="protein sequence ID" value="KIM32300.1"/>
    <property type="molecule type" value="Genomic_DNA"/>
</dbReference>
<keyword evidence="1" id="KW-0378">Hydrolase</keyword>
<dbReference type="GO" id="GO:0016020">
    <property type="term" value="C:membrane"/>
    <property type="evidence" value="ECO:0007669"/>
    <property type="project" value="TreeGrafter"/>
</dbReference>
<dbReference type="InterPro" id="IPR011990">
    <property type="entry name" value="TPR-like_helical_dom_sf"/>
</dbReference>
<sequence length="1499" mass="169832">MPSASWNTVLVITPNNSYNLKSPSLFAQNTGVCEMDQPESEGLRLLSFNGSDIQAFSQLLILNEFMKRVTFDSKSQNPVLPCDYFHMMAGVGSGGLIVIMLSVLRMEIEETIETFLSIWESVFANKALDREARSAKLEDELRALLQRKGFSEHRKLYAGDQENKYCKVFICAVPEINLRKCEKLKDYAFQDVRPTIIEALRATCASLSLFIPASIKNIGGQASYITAAYTFNNPTWEMIVEACEYYRKDHPVACLLSLGCEQSKSEPNKHVGDINLSDLVEEISWGCQRVDQNLSWRMAELNVYYRMVVGGMGRPNSPLTIEEVRARTECYLEEHSVKTRLDRCVETSMRLGRCTLADIAGFPERRAASSHGLPHLSAFYVERPTLIKKMTKCVFRIGPAAQKILILSGLSGIGKTQVTISFLHQFLPRCVISLAKPLPLTVNTRFSHVLFIDGSSVRNIESGVIGRVKLFGTTYSRSTVAEALDVLANPDQEITREWVIVYDNVDDPSIDISQYFPNCSFGSIIITTCNPNLGNLAPQAHIQLDVMTEEEAVEVLLQSAIGGNPTKDDEAEALLIARDLGYLPVALVQAGYFIKVHRCMHDYRRRLARQSAKMLDRPAQHQRDKHCHAVYQTLNLTWSKISTQTQSFLSLLGFINYTGFPLVLVYRAAARGFCFERFHFCDHIPLFEEAVHLLRDTFRENEDWEEQDVDDIDLELKQHVDDLVAELESYSLVSRIKIFTVMTLRLHPLVHKWIYDRLSKDAQKLYQAAAVRLLVSGTSADDEDIFEFVYPHANFLYDRMDRLHINDQAALATIFAYRGDTTKAVEVWDGVHKKVAADYGDDHLLVTVVDLQRADVYRKSGDASKILIASDLECLAMERRAKVKGFDHPMTIKAFAQMARGVAQEKRPKPVLIVALFFLLTIMGKHGSADAKDALVTKEIWATAIRTFSRNRSIESWTEILRERLIQQNSGAHITTSENAFVNPEMLRATDGLAAAYEDDASDVSDTSDWSMGDNEYTSSEISAIDIWMSLVKSRAKSRGVQHPDTLKAIEGLASAYSYQNMEEESIDQWERVAEIRKTAQGSTHDDTLRSISQLAKVCTRFQRCTQAILHLKDLNSLGEEKWKATTKQGTEELYFASRMMIRAKRGLAILYEELQKEEDAKKVLEDMVTWAEEFTRFGNPKMLYAMEETARLRTRRQEYEDAENLWNKVIVRRKELQGPTHNDTLRAMVKLGESYALGGRFDKAESQWMEVITLSEHEEVASALPMLHAMEALATMLQDCGKYDRSIQWWKTVISSRKKERETYHSREPNAVKPLQHLLATFASRAQSSAEVAFLEDFMKPRHRNWLAPGNRKILAAQHNLAKVYAKCGMIEEEEALLTKAKSLIPGGLYNTNGLDDRIGQLLEHMRLFVAKTLQLDPKASQDIENATQVIERSLGVSISPQNNSQADEDAMIEIAKQESQRIALVREFLEITEEVISMILEFANGDLDVARNHLMEL</sequence>
<dbReference type="Gene3D" id="1.25.40.10">
    <property type="entry name" value="Tetratricopeptide repeat domain"/>
    <property type="match status" value="2"/>
</dbReference>
<dbReference type="SUPFAM" id="SSF52151">
    <property type="entry name" value="FabD/lysophospholipase-like"/>
    <property type="match status" value="1"/>
</dbReference>
<dbReference type="Gene3D" id="3.40.1090.10">
    <property type="entry name" value="Cytosolic phospholipase A2 catalytic domain"/>
    <property type="match status" value="1"/>
</dbReference>
<name>A0A0C3B633_SERVB</name>
<gene>
    <name evidence="3" type="ORF">M408DRAFT_20617</name>
</gene>
<dbReference type="InterPro" id="IPR027417">
    <property type="entry name" value="P-loop_NTPase"/>
</dbReference>
<dbReference type="HOGENOM" id="CLU_000288_125_6_1"/>
<reference evidence="3 4" key="1">
    <citation type="submission" date="2014-04" db="EMBL/GenBank/DDBJ databases">
        <authorList>
            <consortium name="DOE Joint Genome Institute"/>
            <person name="Kuo A."/>
            <person name="Zuccaro A."/>
            <person name="Kohler A."/>
            <person name="Nagy L.G."/>
            <person name="Floudas D."/>
            <person name="Copeland A."/>
            <person name="Barry K.W."/>
            <person name="Cichocki N."/>
            <person name="Veneault-Fourrey C."/>
            <person name="LaButti K."/>
            <person name="Lindquist E.A."/>
            <person name="Lipzen A."/>
            <person name="Lundell T."/>
            <person name="Morin E."/>
            <person name="Murat C."/>
            <person name="Sun H."/>
            <person name="Tunlid A."/>
            <person name="Henrissat B."/>
            <person name="Grigoriev I.V."/>
            <person name="Hibbett D.S."/>
            <person name="Martin F."/>
            <person name="Nordberg H.P."/>
            <person name="Cantor M.N."/>
            <person name="Hua S.X."/>
        </authorList>
    </citation>
    <scope>NUCLEOTIDE SEQUENCE [LARGE SCALE GENOMIC DNA]</scope>
    <source>
        <strain evidence="3 4">MAFF 305830</strain>
    </source>
</reference>
<dbReference type="PANTHER" id="PTHR24185">
    <property type="entry name" value="CALCIUM-INDEPENDENT PHOSPHOLIPASE A2-GAMMA"/>
    <property type="match status" value="1"/>
</dbReference>
<dbReference type="Gene3D" id="3.40.50.300">
    <property type="entry name" value="P-loop containing nucleotide triphosphate hydrolases"/>
    <property type="match status" value="1"/>
</dbReference>
<dbReference type="Proteomes" id="UP000054097">
    <property type="component" value="Unassembled WGS sequence"/>
</dbReference>